<accession>A0A4R6JNV6</accession>
<organism evidence="2 3">
    <name type="scientific">Kribbella caucasensis</name>
    <dbReference type="NCBI Taxonomy" id="2512215"/>
    <lineage>
        <taxon>Bacteria</taxon>
        <taxon>Bacillati</taxon>
        <taxon>Actinomycetota</taxon>
        <taxon>Actinomycetes</taxon>
        <taxon>Propionibacteriales</taxon>
        <taxon>Kribbellaceae</taxon>
        <taxon>Kribbella</taxon>
    </lineage>
</organism>
<dbReference type="Proteomes" id="UP000295388">
    <property type="component" value="Unassembled WGS sequence"/>
</dbReference>
<dbReference type="RefSeq" id="WP_133804069.1">
    <property type="nucleotide sequence ID" value="NZ_SNWQ01000020.1"/>
</dbReference>
<comment type="caution">
    <text evidence="2">The sequence shown here is derived from an EMBL/GenBank/DDBJ whole genome shotgun (WGS) entry which is preliminary data.</text>
</comment>
<dbReference type="AlphaFoldDB" id="A0A4R6JNV6"/>
<evidence type="ECO:0000256" key="1">
    <source>
        <dbReference type="SAM" id="SignalP"/>
    </source>
</evidence>
<feature type="signal peptide" evidence="1">
    <location>
        <begin position="1"/>
        <end position="25"/>
    </location>
</feature>
<evidence type="ECO:0008006" key="4">
    <source>
        <dbReference type="Google" id="ProtNLM"/>
    </source>
</evidence>
<keyword evidence="3" id="KW-1185">Reference proteome</keyword>
<reference evidence="2 3" key="1">
    <citation type="submission" date="2019-03" db="EMBL/GenBank/DDBJ databases">
        <title>Genomic Encyclopedia of Type Strains, Phase III (KMG-III): the genomes of soil and plant-associated and newly described type strains.</title>
        <authorList>
            <person name="Whitman W."/>
        </authorList>
    </citation>
    <scope>NUCLEOTIDE SEQUENCE [LARGE SCALE GENOMIC DNA]</scope>
    <source>
        <strain evidence="2 3">VKM Ac-2527</strain>
    </source>
</reference>
<evidence type="ECO:0000313" key="3">
    <source>
        <dbReference type="Proteomes" id="UP000295388"/>
    </source>
</evidence>
<feature type="chain" id="PRO_5020398712" description="YCII-related domain-containing protein" evidence="1">
    <location>
        <begin position="26"/>
        <end position="134"/>
    </location>
</feature>
<dbReference type="OrthoDB" id="1494990at2"/>
<gene>
    <name evidence="2" type="ORF">EV643_12036</name>
</gene>
<protein>
    <recommendedName>
        <fullName evidence="4">YCII-related domain-containing protein</fullName>
    </recommendedName>
</protein>
<sequence length="134" mass="13994">MKVRVLSIVSAVILVLLGLPATAQADRPPFVFPDGCCYLDGAVVRTVVPPAATPDDGRDNFYAVMGGVDAQKGVVAVGPGSAGYHGGDWKFFAVTWNVTPYLLTSEAAVQAAAAAGHVTITRVAENDFKCPIQF</sequence>
<proteinExistence type="predicted"/>
<dbReference type="EMBL" id="SNWQ01000020">
    <property type="protein sequence ID" value="TDO36305.1"/>
    <property type="molecule type" value="Genomic_DNA"/>
</dbReference>
<name>A0A4R6JNV6_9ACTN</name>
<evidence type="ECO:0000313" key="2">
    <source>
        <dbReference type="EMBL" id="TDO36305.1"/>
    </source>
</evidence>
<keyword evidence="1" id="KW-0732">Signal</keyword>